<feature type="coiled-coil region" evidence="14">
    <location>
        <begin position="3122"/>
        <end position="3198"/>
    </location>
</feature>
<evidence type="ECO:0000259" key="16">
    <source>
        <dbReference type="SMART" id="SM00382"/>
    </source>
</evidence>
<dbReference type="InterPro" id="IPR004273">
    <property type="entry name" value="Dynein_heavy_D6_P-loop"/>
</dbReference>
<dbReference type="GO" id="GO:0030286">
    <property type="term" value="C:dynein complex"/>
    <property type="evidence" value="ECO:0007669"/>
    <property type="project" value="UniProtKB-KW"/>
</dbReference>
<dbReference type="SMART" id="SM00382">
    <property type="entry name" value="AAA"/>
    <property type="match status" value="4"/>
</dbReference>
<dbReference type="OMA" id="WCKERVS"/>
<keyword evidence="6" id="KW-0547">Nucleotide-binding</keyword>
<evidence type="ECO:0000256" key="9">
    <source>
        <dbReference type="ARBA" id="ARBA00023054"/>
    </source>
</evidence>
<dbReference type="Gene3D" id="1.20.58.1120">
    <property type="match status" value="1"/>
</dbReference>
<dbReference type="GO" id="GO:0005929">
    <property type="term" value="C:cilium"/>
    <property type="evidence" value="ECO:0007669"/>
    <property type="project" value="UniProtKB-SubCell"/>
</dbReference>
<evidence type="ECO:0000313" key="17">
    <source>
        <dbReference type="EMBL" id="KNC47878.1"/>
    </source>
</evidence>
<dbReference type="GO" id="GO:0005874">
    <property type="term" value="C:microtubule"/>
    <property type="evidence" value="ECO:0007669"/>
    <property type="project" value="UniProtKB-KW"/>
</dbReference>
<dbReference type="InterPro" id="IPR043160">
    <property type="entry name" value="Dynein_C_barrel"/>
</dbReference>
<keyword evidence="8" id="KW-0243">Dynein</keyword>
<keyword evidence="11" id="KW-0505">Motor protein</keyword>
<keyword evidence="7" id="KW-0067">ATP-binding</keyword>
<reference evidence="17 18" key="1">
    <citation type="submission" date="2010-05" db="EMBL/GenBank/DDBJ databases">
        <title>The Genome Sequence of Thecamonas trahens ATCC 50062.</title>
        <authorList>
            <consortium name="The Broad Institute Genome Sequencing Platform"/>
            <person name="Russ C."/>
            <person name="Cuomo C."/>
            <person name="Shea T."/>
            <person name="Young S.K."/>
            <person name="Zeng Q."/>
            <person name="Koehrsen M."/>
            <person name="Haas B."/>
            <person name="Borodovsky M."/>
            <person name="Guigo R."/>
            <person name="Alvarado L."/>
            <person name="Berlin A."/>
            <person name="Bochicchio J."/>
            <person name="Borenstein D."/>
            <person name="Chapman S."/>
            <person name="Chen Z."/>
            <person name="Freedman E."/>
            <person name="Gellesch M."/>
            <person name="Goldberg J."/>
            <person name="Griggs A."/>
            <person name="Gujja S."/>
            <person name="Heilman E."/>
            <person name="Heiman D."/>
            <person name="Hepburn T."/>
            <person name="Howarth C."/>
            <person name="Jen D."/>
            <person name="Larson L."/>
            <person name="Mehta T."/>
            <person name="Park D."/>
            <person name="Pearson M."/>
            <person name="Roberts A."/>
            <person name="Saif S."/>
            <person name="Shenoy N."/>
            <person name="Sisk P."/>
            <person name="Stolte C."/>
            <person name="Sykes S."/>
            <person name="Thomson T."/>
            <person name="Walk T."/>
            <person name="White J."/>
            <person name="Yandava C."/>
            <person name="Burger G."/>
            <person name="Gray M.W."/>
            <person name="Holland P.W.H."/>
            <person name="King N."/>
            <person name="Lang F.B.F."/>
            <person name="Roger A.J."/>
            <person name="Ruiz-Trillo I."/>
            <person name="Lander E."/>
            <person name="Nusbaum C."/>
        </authorList>
    </citation>
    <scope>NUCLEOTIDE SEQUENCE [LARGE SCALE GENOMIC DNA]</scope>
    <source>
        <strain evidence="17 18">ATCC 50062</strain>
    </source>
</reference>
<dbReference type="InterPro" id="IPR042219">
    <property type="entry name" value="AAA_lid_11_sf"/>
</dbReference>
<dbReference type="Gene3D" id="3.40.50.300">
    <property type="entry name" value="P-loop containing nucleotide triphosphate hydrolases"/>
    <property type="match status" value="5"/>
</dbReference>
<dbReference type="GO" id="GO:0008569">
    <property type="term" value="F:minus-end-directed microtubule motor activity"/>
    <property type="evidence" value="ECO:0007669"/>
    <property type="project" value="InterPro"/>
</dbReference>
<dbReference type="eggNOG" id="KOG3595">
    <property type="taxonomic scope" value="Eukaryota"/>
</dbReference>
<dbReference type="Pfam" id="PF03028">
    <property type="entry name" value="Dynein_heavy"/>
    <property type="match status" value="1"/>
</dbReference>
<dbReference type="EMBL" id="GL349448">
    <property type="protein sequence ID" value="KNC47878.1"/>
    <property type="molecule type" value="Genomic_DNA"/>
</dbReference>
<dbReference type="InterPro" id="IPR024743">
    <property type="entry name" value="Dynein_HC_stalk"/>
</dbReference>
<protein>
    <submittedName>
        <fullName evidence="17">Cytoplasmic dynein 2 heavy chain 1</fullName>
    </submittedName>
</protein>
<dbReference type="Pfam" id="PF12780">
    <property type="entry name" value="AAA_8"/>
    <property type="match status" value="1"/>
</dbReference>
<dbReference type="SUPFAM" id="SSF52540">
    <property type="entry name" value="P-loop containing nucleoside triphosphate hydrolases"/>
    <property type="match status" value="4"/>
</dbReference>
<feature type="domain" description="AAA+ ATPase" evidence="16">
    <location>
        <begin position="2030"/>
        <end position="2268"/>
    </location>
</feature>
<dbReference type="InterPro" id="IPR042228">
    <property type="entry name" value="Dynein_linker_3"/>
</dbReference>
<feature type="domain" description="AAA+ ATPase" evidence="16">
    <location>
        <begin position="2674"/>
        <end position="3368"/>
    </location>
</feature>
<dbReference type="Gene3D" id="1.10.8.710">
    <property type="match status" value="1"/>
</dbReference>
<dbReference type="InterPro" id="IPR042222">
    <property type="entry name" value="Dynein_2_N"/>
</dbReference>
<keyword evidence="13" id="KW-0966">Cell projection</keyword>
<feature type="compositionally biased region" description="Basic and acidic residues" evidence="15">
    <location>
        <begin position="3305"/>
        <end position="3314"/>
    </location>
</feature>
<dbReference type="Gene3D" id="6.10.140.1060">
    <property type="match status" value="1"/>
</dbReference>
<dbReference type="Pfam" id="PF12777">
    <property type="entry name" value="MT"/>
    <property type="match status" value="1"/>
</dbReference>
<dbReference type="FunFam" id="1.10.8.710:FF:000001">
    <property type="entry name" value="Dynein axonemal heavy chain 2"/>
    <property type="match status" value="1"/>
</dbReference>
<dbReference type="InterPro" id="IPR027417">
    <property type="entry name" value="P-loop_NTPase"/>
</dbReference>
<dbReference type="FunFam" id="3.20.180.20:FF:000002">
    <property type="entry name" value="Cytoplasmic dynein heavy chain 1"/>
    <property type="match status" value="1"/>
</dbReference>
<dbReference type="InterPro" id="IPR041228">
    <property type="entry name" value="Dynein_C"/>
</dbReference>
<dbReference type="Gene3D" id="1.20.1270.280">
    <property type="match status" value="1"/>
</dbReference>
<dbReference type="InterPro" id="IPR035706">
    <property type="entry name" value="AAA_9"/>
</dbReference>
<dbReference type="Gene3D" id="1.20.140.100">
    <property type="entry name" value="Dynein heavy chain, N-terminal domain 2"/>
    <property type="match status" value="1"/>
</dbReference>
<dbReference type="FunFam" id="3.40.50.300:FF:000071">
    <property type="entry name" value="Cytoplasmic dynein heavy chain 1"/>
    <property type="match status" value="1"/>
</dbReference>
<dbReference type="InterPro" id="IPR024317">
    <property type="entry name" value="Dynein_heavy_chain_D4_dom"/>
</dbReference>
<dbReference type="GO" id="GO:0051959">
    <property type="term" value="F:dynein light intermediate chain binding"/>
    <property type="evidence" value="ECO:0007669"/>
    <property type="project" value="InterPro"/>
</dbReference>
<feature type="compositionally biased region" description="Acidic residues" evidence="15">
    <location>
        <begin position="3315"/>
        <end position="3325"/>
    </location>
</feature>
<dbReference type="InterPro" id="IPR035699">
    <property type="entry name" value="AAA_6"/>
</dbReference>
<evidence type="ECO:0000256" key="1">
    <source>
        <dbReference type="ARBA" id="ARBA00004138"/>
    </source>
</evidence>
<dbReference type="Pfam" id="PF12774">
    <property type="entry name" value="AAA_6"/>
    <property type="match status" value="1"/>
</dbReference>
<dbReference type="Proteomes" id="UP000054408">
    <property type="component" value="Unassembled WGS sequence"/>
</dbReference>
<keyword evidence="10" id="KW-0969">Cilium</keyword>
<dbReference type="InterPro" id="IPR041658">
    <property type="entry name" value="AAA_lid_11"/>
</dbReference>
<evidence type="ECO:0000256" key="15">
    <source>
        <dbReference type="SAM" id="MobiDB-lite"/>
    </source>
</evidence>
<evidence type="ECO:0000256" key="12">
    <source>
        <dbReference type="ARBA" id="ARBA00023212"/>
    </source>
</evidence>
<dbReference type="Pfam" id="PF12775">
    <property type="entry name" value="AAA_7"/>
    <property type="match status" value="1"/>
</dbReference>
<evidence type="ECO:0000313" key="18">
    <source>
        <dbReference type="Proteomes" id="UP000054408"/>
    </source>
</evidence>
<accession>A0A0L0D997</accession>
<dbReference type="Pfam" id="PF18198">
    <property type="entry name" value="AAA_lid_11"/>
    <property type="match status" value="1"/>
</dbReference>
<organism evidence="17 18">
    <name type="scientific">Thecamonas trahens ATCC 50062</name>
    <dbReference type="NCBI Taxonomy" id="461836"/>
    <lineage>
        <taxon>Eukaryota</taxon>
        <taxon>Apusozoa</taxon>
        <taxon>Apusomonadida</taxon>
        <taxon>Apusomonadidae</taxon>
        <taxon>Thecamonas</taxon>
    </lineage>
</organism>
<keyword evidence="18" id="KW-1185">Reference proteome</keyword>
<dbReference type="InterPro" id="IPR043157">
    <property type="entry name" value="Dynein_AAA1S"/>
</dbReference>
<dbReference type="InterPro" id="IPR003593">
    <property type="entry name" value="AAA+_ATPase"/>
</dbReference>
<feature type="region of interest" description="Disordered" evidence="15">
    <location>
        <begin position="1177"/>
        <end position="1218"/>
    </location>
</feature>
<evidence type="ECO:0000256" key="11">
    <source>
        <dbReference type="ARBA" id="ARBA00023175"/>
    </source>
</evidence>
<evidence type="ECO:0000256" key="7">
    <source>
        <dbReference type="ARBA" id="ARBA00022840"/>
    </source>
</evidence>
<dbReference type="Gene3D" id="1.10.8.1220">
    <property type="match status" value="1"/>
</dbReference>
<evidence type="ECO:0000256" key="4">
    <source>
        <dbReference type="ARBA" id="ARBA00022490"/>
    </source>
</evidence>
<keyword evidence="5" id="KW-0493">Microtubule</keyword>
<dbReference type="PANTHER" id="PTHR45703:SF22">
    <property type="entry name" value="DYNEIN CYTOPLASMIC 2 HEAVY CHAIN 1"/>
    <property type="match status" value="1"/>
</dbReference>
<feature type="region of interest" description="Disordered" evidence="15">
    <location>
        <begin position="3301"/>
        <end position="3336"/>
    </location>
</feature>
<dbReference type="InterPro" id="IPR026983">
    <property type="entry name" value="DHC"/>
</dbReference>
<evidence type="ECO:0000256" key="6">
    <source>
        <dbReference type="ARBA" id="ARBA00022741"/>
    </source>
</evidence>
<dbReference type="STRING" id="461836.A0A0L0D997"/>
<evidence type="ECO:0000256" key="3">
    <source>
        <dbReference type="ARBA" id="ARBA00008887"/>
    </source>
</evidence>
<gene>
    <name evidence="17" type="ORF">AMSG_04108</name>
</gene>
<dbReference type="Gene3D" id="1.20.920.30">
    <property type="match status" value="1"/>
</dbReference>
<dbReference type="Pfam" id="PF08385">
    <property type="entry name" value="DHC_N1"/>
    <property type="match status" value="1"/>
</dbReference>
<dbReference type="RefSeq" id="XP_013759356.1">
    <property type="nucleotide sequence ID" value="XM_013903902.1"/>
</dbReference>
<evidence type="ECO:0000256" key="8">
    <source>
        <dbReference type="ARBA" id="ARBA00023017"/>
    </source>
</evidence>
<comment type="similarity">
    <text evidence="3">Belongs to the dynein heavy chain family.</text>
</comment>
<comment type="subcellular location">
    <subcellularLocation>
        <location evidence="1">Cell projection</location>
        <location evidence="1">Cilium</location>
    </subcellularLocation>
    <subcellularLocation>
        <location evidence="2">Cytoplasm</location>
        <location evidence="2">Cytoskeleton</location>
    </subcellularLocation>
</comment>
<dbReference type="Gene3D" id="3.10.490.20">
    <property type="match status" value="1"/>
</dbReference>
<dbReference type="PANTHER" id="PTHR45703">
    <property type="entry name" value="DYNEIN HEAVY CHAIN"/>
    <property type="match status" value="1"/>
</dbReference>
<keyword evidence="4" id="KW-0963">Cytoplasm</keyword>
<dbReference type="OrthoDB" id="10252139at2759"/>
<dbReference type="Pfam" id="PF12781">
    <property type="entry name" value="AAA_9"/>
    <property type="match status" value="1"/>
</dbReference>
<proteinExistence type="inferred from homology"/>
<dbReference type="InterPro" id="IPR013602">
    <property type="entry name" value="Dynein_heavy_linker"/>
</dbReference>
<keyword evidence="12" id="KW-0206">Cytoskeleton</keyword>
<evidence type="ECO:0000256" key="13">
    <source>
        <dbReference type="ARBA" id="ARBA00023273"/>
    </source>
</evidence>
<feature type="coiled-coil region" evidence="14">
    <location>
        <begin position="2923"/>
        <end position="2994"/>
    </location>
</feature>
<dbReference type="Pfam" id="PF08393">
    <property type="entry name" value="DHC_N2"/>
    <property type="match status" value="1"/>
</dbReference>
<evidence type="ECO:0000256" key="10">
    <source>
        <dbReference type="ARBA" id="ARBA00023069"/>
    </source>
</evidence>
<feature type="domain" description="AAA+ ATPase" evidence="16">
    <location>
        <begin position="1736"/>
        <end position="1882"/>
    </location>
</feature>
<sequence length="4339" mass="464273">MEVAQVVAALIDGGRVGSSSEHGARVAESLAASAAFTQFVSMPSAGIVQVDVDAGGRVVEVAVEAHPPVSGTAKVVVVSKAEAVVVTASNASEVLRCSTFGAALLPAVYAHVSEVVLPLLAKATESGALSLPAHLKVGKLLAQLQKRLGVALRVAGLESEDGLAGGGDAPLEASILNPADELKTWKRAASSGGASSDGGRVWAAFARVAGDVARFDAASLGEQMDILDVLQEVLDEVWCLDLATPFPQERMAHFMEVVSHAVGRAAGAAIGAAPEPAEPRGMPRLFKMHPSKARAQLAGAARLVSSWSVATQRLTGVLWRGAAHPWRGSAFSSEYLAAVHARLSELSSMLASVAQLLELAPADEAAAAGVADRGALFAPFAGIYLLELNVANPSATAFAEAAKVFASRVVPLEGAVAAALEASLSKLAASPAQLLHAVERNLDALLRPTVFGALATFRGVVASALLELSAELEGELSGLKASPRSASKLTGLDLPASVESIVEAKGIEARAEHLRSIGSAVCGREEGGARAVGALKAVSAGAAEFVHGAHGGWVRDVLHGVESAELVLELTGKVLGLSASDGSMVVSFSPRLVALLREVRVLSGLGLPVPQSVTSAFEVGTKYYRYGMVLRQVAAFYNSLGSEIIFSQMPMMMDASREFEALVSSASDKLSWEAEAELSEYVDRVQASANKLMDLNRRLRSVHFELVAVVLRLMGTSLLTEREAWREGVAQINGAIAALQAEGFTGMDGWVAHWNQQLYKALEYQYREGLETLNAQLPPIKVALVYKQGALAFEPAFEELRLQYYAALKKFVSIPHKFKGVGVRGSNIFSSILAKNGQALERVYILAEALFGKLEAAKAPFEEWVALGRVDVRKWIAATFSELADWERNFRALKSRGKAFEKALPDSIEVECMVVSTIPVKAAIDGFMRSFADALVTTLKQSSSHELQLLRGYMDEGKAVLSTRPQSVQEIGEAKGALAALVKRKREMLKVRGELSAKSKLLRNVVGGGIELGEFDAAWEQFEIGLDAHGMLIESQTAALKNNLQSRQEELNAEAAKLASHWTEAQPSAVTLADPAAAEAAATVVAEYKGELGELVARGASLRADCEHFALPPPDLEPLDSLAAEIEGVTGVWDVFSAWSAELSELASVEWYTFRARLYVFEEFVAKWRAKLLGTGGEASKDGGSGGGDDDGSDDGFGAGMGADDEAETGGPQLDGNSPIVKHLQSAVRLYSRVYSVLKYCRGDSFTAEHWAALFRIVGLPRGLKGSQLTFGHFLGVMEKIEAGASELKALHDRAEAEVTVRQALAEMDAWGAEAVFSLLPPSETRGVALITEWKDLLTEVGDKQSLLQSLKDSRLYSVFANQIDGWERKLGALDSALTQLNLIQRKWVYLEPIFSKGALPSEAARFKRIDDDFVSVLAAVAADPRVVSLLAYPGLEEMLPMTLDQLERSQRALAAFLEAKRSAFPRFYFIGDDDLLEILGQSTKPEVIQSHLKKLFAGVASVTFDGSKTSIVSINSSKGERVALQPPLTLTPQVEEWLSRLVKAMRSALASQLDELLRTGAWDDENGLSVAALNGYPSQLLSLAENIGFAASVEKVLSGRGEGIEGGLETVLRVCLGKLKAYTGIHSQLDASAASKLLSAKIKNLVLELVHNADVTSMLLAARQGGGLRLGASSWEWSKQLRFVYDGLGRVRGVMGDAAFEYTFEYQGNVSKLVHTALTDKCYLTLTQGMALGYGGNPYGPAGTGKTESIKALGASLGRQVLVFNCDEGIDFKSMGRIFTGLVKCGAWGCFDEFNRLDEVVLSAVSQQIQTIQSGIKARASSISLLGKTVELDANSGIFVTMNPAGKGYGGRSKLPDNLKQLFRPVAMSKPDLELIAEVILYAEGFSGAKGLAKKLVSMYGLNAQLLSKQQHYDWGLRALKAVLSLGGSLLGRERNARRAAGASAELSGEEETALLVKALRSNTLSKLTYADSVLFEGLVGDLFPGVTTEAISYAELESALAEELSERRLVVVERQMTKLLQLYEATNQRMGVVIVGPSGSGKSTLWQVLAGALNRLGGRGSVVTQVMNPKALPRQQLLGSLDLDTREWADGVLTAAAREVVARPARVRSWIVCDGDVDPKWIESLNSVLDDNRLLTMPNGERIQFGSNVNFVFETHDLSYASPATISRMGMIFLSEAELSAETLVAGWASRSEASSSARAWMGELGSLLEGAELGVLRTLFALLEQAGAGSELSKEAFAVAAVRALAGAAASGAKASTAKAVLAALGVRGVASREAGAVYYDERSRNVRSYGYVAPSLSVDDVSRGVLVETVGVQSVLGAVVPLLEAGMPVVVEGPPGAGKELVLRAAFARLGGGRVASVHCSSQTRASDVIRKLYESCIAVNSNKGRVLRPKGGRLLTVYLKNLNMATPDEYETSELGALLHQLLTYGGFYSSELEWVALEGVVFAGSMNPATTLGRYALSPRLSSLVATIRIDYGSSDELSAVAEAYVEPVLGALGGGAGAGRASALAAALVQVYNQVRAKFTVDEARHYLFTPRELLGWVSSLLRYSVGSDEGFEGVLDVVVAEARARFGERLVDERACARFDAILGSVFRASFNYAPAERGRSVYTSWSPTADGEGKLGLMALEGFAKVVQGGIKVFERDWQELKLKIFPQMLALAASYDRVLSAKDGSGHVLAVGAPGTGKSSLLKVVAHMHSYEIAVMSVSRPPSIKEFRNWLKGVLLKGGVEGTGVLVVVRDSQVFSAEVLEALNALLGCGEVPGLFTPEELDGLLAPLRPVVAEIGWYGSVGELFVSRVRANVHVALVMDPSAEAFGAQTESNPALFASAQVVWSAAWTKDSLKRLPRVLLKKVVGKMEDRDEVLKLLRGVHSSAPGKPPPRKFTLLLHTYAKVLAKKRKAQESQTGHLRAGLSKLAEAAKVVDELGAEAAEQEVLLAEKEAKADAALSAITKAVEDASSQRAEMERLEERLAVEEEQLTREKAKIDAETAQVQPMLESAAAAVGSLDRKSLTEARTMPNPPTAVRDVLTVVLQMMGSEDTSWNAMRAFLGRKGLVEEVLSFSQAGGLVDKYANSFEASTITRASRTIAPLAAWVLAQLEYARVVKQIRPLMDAQASLEASLDKSARRVARLQGELEELDARVAKLKKEFKKRTRDAEKLQNSLEGVQVKKASADKLLSQLGGERERWERQLGEYTEAEAAMPREAVLAAGFLVYLGGQAEGERARVLQTWSELARLPRGWRVESFLASEAELLRWKAAGLPSDSLSVENAVVILESEAPRVVIDPGGAAVAWLKSWLSEGGGGGEKKRGGDDGKSDDDDDDGSDDGQSGGSRSGRVVEVIASSDPRLNTKLELGVRFGKTVVLENVDSIDEMLLPLLRRDLRLQGTRSVVQLGEKVVDYNPEFELFVTSRDAHLRVHPDVAALVTEVNFSVTASGLESQLLGYTLRHEQPQLEEQKSALLREEEEQKVELAELEKSLLETLATSSGDLLENQELVASLNETKRKSKVIADALAQSRANQAVLDEQREAYVPIARTGSQLYFLVAGLEKLNAMYAFSLGSFVELFHEALGAEVSGGAGAGIDGRLLRLQSTLLRLVHKYVSASLFKEDRLGFELHLVHGLRPELFLEGEWELLVSGGTGMGGSGSGPVPSWVPAKRASHFAALRARVPSLVSAAELSESAMWSPWNATTEAEARWPEVVARAGLSWVQKLLLLLVFRPDRLLTGMRAFVDSVLSLGSSDVELRSVAERVGGLRPALLVATAGADPSVELEALAGEVVGARRYFQLAMGQGQGEAALQLVRECAKSGGWVTLKNLHLVLPWVAELNKELSGLASGEVHREFKLWLTTEAHAGFPASLAARCVKMTVEAPPGLKRNLARSVEAVLGAGEEGGSCGQARFALAVFHSLVQERRSYMPQGWSKFYEFSEADLRVGASVVTAEVSGKGPGEVQWDKVVGLFENAIYGGRVDNEFDMRVLVTYLGKMFNGGVISGRGGGELVPGMRMPASGSLAEAREAVARLPEADEPGVFGLPANISRAVEQARSAEVIAQLKALGTSQGSSSGFDRVRWAKGLEAVLQQWAGATSSSGVLDLVAGGGSGSSGRSPVAAFLELEFVQAMELVELVDGVLGEVVEVLEERRLVSPAIVELVEGSLLSGSVPEPWFARWEGPLELGAWLGEVVRRTVAVSEWRSRARASLETLLQDELVLSELFRPGTFLNAVRQESARKLGVAMDSLALVSSVRQQQWVGTIRVGGLLLQGGSYSGGRGVRLADATTPSFAALGSLYMAWVPEAEAAEWRARIAGVPLYEDGSRDKMVVEVGVEVEGGEVSEFVLAGLAVFLRE</sequence>
<dbReference type="Gene3D" id="1.20.920.20">
    <property type="match status" value="1"/>
</dbReference>
<dbReference type="GO" id="GO:0005524">
    <property type="term" value="F:ATP binding"/>
    <property type="evidence" value="ECO:0007669"/>
    <property type="project" value="UniProtKB-KW"/>
</dbReference>
<dbReference type="GO" id="GO:0045505">
    <property type="term" value="F:dynein intermediate chain binding"/>
    <property type="evidence" value="ECO:0007669"/>
    <property type="project" value="InterPro"/>
</dbReference>
<dbReference type="GeneID" id="25563671"/>
<dbReference type="GO" id="GO:0007018">
    <property type="term" value="P:microtubule-based movement"/>
    <property type="evidence" value="ECO:0007669"/>
    <property type="project" value="InterPro"/>
</dbReference>
<dbReference type="InterPro" id="IPR054354">
    <property type="entry name" value="DYNC2H1-like_lid"/>
</dbReference>
<evidence type="ECO:0000256" key="2">
    <source>
        <dbReference type="ARBA" id="ARBA00004245"/>
    </source>
</evidence>
<evidence type="ECO:0000256" key="5">
    <source>
        <dbReference type="ARBA" id="ARBA00022701"/>
    </source>
</evidence>
<dbReference type="Pfam" id="PF22597">
    <property type="entry name" value="DYN_lid"/>
    <property type="match status" value="1"/>
</dbReference>
<dbReference type="Pfam" id="PF18199">
    <property type="entry name" value="Dynein_C"/>
    <property type="match status" value="1"/>
</dbReference>
<feature type="domain" description="AAA+ ATPase" evidence="16">
    <location>
        <begin position="2329"/>
        <end position="2482"/>
    </location>
</feature>
<name>A0A0L0D997_THETB</name>
<dbReference type="InterPro" id="IPR013594">
    <property type="entry name" value="Dynein_heavy_tail"/>
</dbReference>
<evidence type="ECO:0000256" key="14">
    <source>
        <dbReference type="SAM" id="Coils"/>
    </source>
</evidence>
<keyword evidence="9 14" id="KW-0175">Coiled coil</keyword>
<dbReference type="Gene3D" id="1.10.8.720">
    <property type="entry name" value="Region D6 of dynein motor"/>
    <property type="match status" value="1"/>
</dbReference>
<dbReference type="Gene3D" id="3.20.180.20">
    <property type="entry name" value="Dynein heavy chain, N-terminal domain 2"/>
    <property type="match status" value="1"/>
</dbReference>